<dbReference type="InterPro" id="IPR023213">
    <property type="entry name" value="CAT-like_dom_sf"/>
</dbReference>
<keyword evidence="2" id="KW-1185">Reference proteome</keyword>
<protein>
    <submittedName>
        <fullName evidence="1">Uncharacterized protein</fullName>
    </submittedName>
</protein>
<reference evidence="1 2" key="1">
    <citation type="submission" date="2014-06" db="EMBL/GenBank/DDBJ databases">
        <title>Evolutionary Origins and Diversification of the Mycorrhizal Mutualists.</title>
        <authorList>
            <consortium name="DOE Joint Genome Institute"/>
            <consortium name="Mycorrhizal Genomics Consortium"/>
            <person name="Kohler A."/>
            <person name="Kuo A."/>
            <person name="Nagy L.G."/>
            <person name="Floudas D."/>
            <person name="Copeland A."/>
            <person name="Barry K.W."/>
            <person name="Cichocki N."/>
            <person name="Veneault-Fourrey C."/>
            <person name="LaButti K."/>
            <person name="Lindquist E.A."/>
            <person name="Lipzen A."/>
            <person name="Lundell T."/>
            <person name="Morin E."/>
            <person name="Murat C."/>
            <person name="Riley R."/>
            <person name="Ohm R."/>
            <person name="Sun H."/>
            <person name="Tunlid A."/>
            <person name="Henrissat B."/>
            <person name="Grigoriev I.V."/>
            <person name="Hibbett D.S."/>
            <person name="Martin F."/>
        </authorList>
    </citation>
    <scope>NUCLEOTIDE SEQUENCE [LARGE SCALE GENOMIC DNA]</scope>
    <source>
        <strain evidence="1 2">FD-325 SS-3</strain>
    </source>
</reference>
<dbReference type="HOGENOM" id="CLU_1579192_0_0_1"/>
<dbReference type="EMBL" id="KN832570">
    <property type="protein sequence ID" value="KII84546.1"/>
    <property type="molecule type" value="Genomic_DNA"/>
</dbReference>
<proteinExistence type="predicted"/>
<accession>A0A0C9SKY5</accession>
<dbReference type="Proteomes" id="UP000053263">
    <property type="component" value="Unassembled WGS sequence"/>
</dbReference>
<organism evidence="1 2">
    <name type="scientific">Plicaturopsis crispa FD-325 SS-3</name>
    <dbReference type="NCBI Taxonomy" id="944288"/>
    <lineage>
        <taxon>Eukaryota</taxon>
        <taxon>Fungi</taxon>
        <taxon>Dikarya</taxon>
        <taxon>Basidiomycota</taxon>
        <taxon>Agaricomycotina</taxon>
        <taxon>Agaricomycetes</taxon>
        <taxon>Agaricomycetidae</taxon>
        <taxon>Amylocorticiales</taxon>
        <taxon>Amylocorticiaceae</taxon>
        <taxon>Plicatura</taxon>
        <taxon>Plicaturopsis crispa</taxon>
    </lineage>
</organism>
<evidence type="ECO:0000313" key="2">
    <source>
        <dbReference type="Proteomes" id="UP000053263"/>
    </source>
</evidence>
<evidence type="ECO:0000313" key="1">
    <source>
        <dbReference type="EMBL" id="KII84546.1"/>
    </source>
</evidence>
<dbReference type="AlphaFoldDB" id="A0A0C9SKY5"/>
<dbReference type="Gene3D" id="3.30.559.10">
    <property type="entry name" value="Chloramphenicol acetyltransferase-like domain"/>
    <property type="match status" value="1"/>
</dbReference>
<name>A0A0C9SKY5_PLICR</name>
<gene>
    <name evidence="1" type="ORF">PLICRDRAFT_117751</name>
</gene>
<sequence length="169" mass="19549">MLYDQYVFKQSAEENVYVRKCYGFETITSNMQQACDGLTHLTISAAARFAPAPSRDTLKSQVHDAWITLRHQIPALACQNFRFPAPDNHFAFRYTVPRSSVDAYAWAKDTVVFHHHHPQSLYQKHCELRDKRWWPCLGGHHVAELHVSPSPIGWQFRCVSMLFSSETLN</sequence>